<name>A0A7V8V559_9BACT</name>
<evidence type="ECO:0000313" key="2">
    <source>
        <dbReference type="Proteomes" id="UP000551616"/>
    </source>
</evidence>
<dbReference type="AlphaFoldDB" id="A0A7V8V559"/>
<dbReference type="Proteomes" id="UP000551616">
    <property type="component" value="Unassembled WGS sequence"/>
</dbReference>
<keyword evidence="2" id="KW-1185">Reference proteome</keyword>
<reference evidence="1 2" key="1">
    <citation type="submission" date="2020-05" db="EMBL/GenBank/DDBJ databases">
        <title>Bremerella alba sp. nov., a novel planctomycete isolated from the surface of the macroalga Fucus spiralis.</title>
        <authorList>
            <person name="Godinho O."/>
            <person name="Botelho R."/>
            <person name="Albuquerque L."/>
            <person name="Wiegand S."/>
            <person name="Da Costa M.S."/>
            <person name="Lobo-Da-Cunha A."/>
            <person name="Jogler C."/>
            <person name="Lage O.M."/>
        </authorList>
    </citation>
    <scope>NUCLEOTIDE SEQUENCE [LARGE SCALE GENOMIC DNA]</scope>
    <source>
        <strain evidence="1 2">FF15</strain>
    </source>
</reference>
<comment type="caution">
    <text evidence="1">The sequence shown here is derived from an EMBL/GenBank/DDBJ whole genome shotgun (WGS) entry which is preliminary data.</text>
</comment>
<accession>A0A7V8V559</accession>
<gene>
    <name evidence="1" type="ORF">HOV93_21920</name>
</gene>
<protein>
    <submittedName>
        <fullName evidence="1">Uncharacterized protein</fullName>
    </submittedName>
</protein>
<organism evidence="1 2">
    <name type="scientific">Bremerella alba</name>
    <dbReference type="NCBI Taxonomy" id="980252"/>
    <lineage>
        <taxon>Bacteria</taxon>
        <taxon>Pseudomonadati</taxon>
        <taxon>Planctomycetota</taxon>
        <taxon>Planctomycetia</taxon>
        <taxon>Pirellulales</taxon>
        <taxon>Pirellulaceae</taxon>
        <taxon>Bremerella</taxon>
    </lineage>
</organism>
<dbReference type="EMBL" id="JABRWO010000005">
    <property type="protein sequence ID" value="MBA2115020.1"/>
    <property type="molecule type" value="Genomic_DNA"/>
</dbReference>
<sequence>MPSMVTTISSGEVITIYFIQHRRLYVTCRHH</sequence>
<proteinExistence type="predicted"/>
<evidence type="ECO:0000313" key="1">
    <source>
        <dbReference type="EMBL" id="MBA2115020.1"/>
    </source>
</evidence>